<dbReference type="Proteomes" id="UP001196873">
    <property type="component" value="Unassembled WGS sequence"/>
</dbReference>
<gene>
    <name evidence="2" type="ORF">KZY68_09180</name>
</gene>
<keyword evidence="1" id="KW-0812">Transmembrane</keyword>
<proteinExistence type="predicted"/>
<keyword evidence="1" id="KW-1133">Transmembrane helix</keyword>
<feature type="transmembrane region" description="Helical" evidence="1">
    <location>
        <begin position="6"/>
        <end position="23"/>
    </location>
</feature>
<dbReference type="RefSeq" id="WP_147625608.1">
    <property type="nucleotide sequence ID" value="NZ_CABKPN010000001.1"/>
</dbReference>
<name>A0AAW4NRX3_9BACT</name>
<keyword evidence="1" id="KW-0472">Membrane</keyword>
<sequence length="165" mass="18467">MNTTMLVIIILWFLVGVGAMIYMKTKGLGAKGSYAVAARQLFRQIYPALDIQQYEFLECTRTYSAVEVRIPVLIAYNSNEFFLIPATRNLTGTQLNAPDSYVDRNEHIPLLGIQQIGINDNGTKMAFVTKGKETILNFSKRNTFGEDQSQKVAEFLATMTEAANN</sequence>
<accession>A0AAW4NRX3</accession>
<protein>
    <submittedName>
        <fullName evidence="2">RNA-binding protein</fullName>
    </submittedName>
</protein>
<comment type="caution">
    <text evidence="2">The sequence shown here is derived from an EMBL/GenBank/DDBJ whole genome shotgun (WGS) entry which is preliminary data.</text>
</comment>
<organism evidence="2 3">
    <name type="scientific">Segatella salivae</name>
    <dbReference type="NCBI Taxonomy" id="228604"/>
    <lineage>
        <taxon>Bacteria</taxon>
        <taxon>Pseudomonadati</taxon>
        <taxon>Bacteroidota</taxon>
        <taxon>Bacteroidia</taxon>
        <taxon>Bacteroidales</taxon>
        <taxon>Prevotellaceae</taxon>
        <taxon>Segatella</taxon>
    </lineage>
</organism>
<dbReference type="EMBL" id="JAHXRF010000013">
    <property type="protein sequence ID" value="MBW4866175.1"/>
    <property type="molecule type" value="Genomic_DNA"/>
</dbReference>
<evidence type="ECO:0000256" key="1">
    <source>
        <dbReference type="SAM" id="Phobius"/>
    </source>
</evidence>
<dbReference type="AlphaFoldDB" id="A0AAW4NRX3"/>
<reference evidence="2" key="1">
    <citation type="submission" date="2021-07" db="EMBL/GenBank/DDBJ databases">
        <title>Genomic diversity and antimicrobial resistance of Prevotella spp. isolated from chronic lung disease airways.</title>
        <authorList>
            <person name="Webb K.A."/>
            <person name="Olagoke O.S."/>
            <person name="Baird T."/>
            <person name="Neill J."/>
            <person name="Pham A."/>
            <person name="Wells T.J."/>
            <person name="Ramsay K.A."/>
            <person name="Bell S.C."/>
            <person name="Sarovich D.S."/>
            <person name="Price E.P."/>
        </authorList>
    </citation>
    <scope>NUCLEOTIDE SEQUENCE</scope>
    <source>
        <strain evidence="2">SCHI0047.S.3</strain>
    </source>
</reference>
<evidence type="ECO:0000313" key="2">
    <source>
        <dbReference type="EMBL" id="MBW4866175.1"/>
    </source>
</evidence>
<evidence type="ECO:0000313" key="3">
    <source>
        <dbReference type="Proteomes" id="UP001196873"/>
    </source>
</evidence>